<evidence type="ECO:0000256" key="2">
    <source>
        <dbReference type="ARBA" id="ARBA00022695"/>
    </source>
</evidence>
<evidence type="ECO:0000313" key="3">
    <source>
        <dbReference type="EMBL" id="MEQ7847182.1"/>
    </source>
</evidence>
<dbReference type="Pfam" id="PF01128">
    <property type="entry name" value="IspD"/>
    <property type="match status" value="1"/>
</dbReference>
<dbReference type="SUPFAM" id="SSF53448">
    <property type="entry name" value="Nucleotide-diphospho-sugar transferases"/>
    <property type="match status" value="1"/>
</dbReference>
<dbReference type="RefSeq" id="WP_349804313.1">
    <property type="nucleotide sequence ID" value="NZ_JBEGDP010000006.1"/>
</dbReference>
<evidence type="ECO:0000313" key="4">
    <source>
        <dbReference type="Proteomes" id="UP001482520"/>
    </source>
</evidence>
<protein>
    <submittedName>
        <fullName evidence="3">2-C-methyl-D-erythritol 4-phosphate cytidylyltransferase</fullName>
    </submittedName>
</protein>
<dbReference type="Gene3D" id="3.90.550.10">
    <property type="entry name" value="Spore Coat Polysaccharide Biosynthesis Protein SpsA, Chain A"/>
    <property type="match status" value="1"/>
</dbReference>
<dbReference type="PANTHER" id="PTHR32125:SF4">
    <property type="entry name" value="2-C-METHYL-D-ERYTHRITOL 4-PHOSPHATE CYTIDYLYLTRANSFERASE, CHLOROPLASTIC"/>
    <property type="match status" value="1"/>
</dbReference>
<dbReference type="PANTHER" id="PTHR32125">
    <property type="entry name" value="2-C-METHYL-D-ERYTHRITOL 4-PHOSPHATE CYTIDYLYLTRANSFERASE, CHLOROPLASTIC"/>
    <property type="match status" value="1"/>
</dbReference>
<dbReference type="InterPro" id="IPR034683">
    <property type="entry name" value="IspD/TarI"/>
</dbReference>
<dbReference type="Proteomes" id="UP001482520">
    <property type="component" value="Unassembled WGS sequence"/>
</dbReference>
<organism evidence="3 4">
    <name type="scientific">Nocardioides kribbensis</name>
    <dbReference type="NCBI Taxonomy" id="305517"/>
    <lineage>
        <taxon>Bacteria</taxon>
        <taxon>Bacillati</taxon>
        <taxon>Actinomycetota</taxon>
        <taxon>Actinomycetes</taxon>
        <taxon>Propionibacteriales</taxon>
        <taxon>Nocardioidaceae</taxon>
        <taxon>Nocardioides</taxon>
    </lineage>
</organism>
<gene>
    <name evidence="3" type="ORF">V6R90_07810</name>
</gene>
<evidence type="ECO:0000256" key="1">
    <source>
        <dbReference type="ARBA" id="ARBA00022679"/>
    </source>
</evidence>
<keyword evidence="4" id="KW-1185">Reference proteome</keyword>
<comment type="caution">
    <text evidence="3">The sequence shown here is derived from an EMBL/GenBank/DDBJ whole genome shotgun (WGS) entry which is preliminary data.</text>
</comment>
<sequence>MPSAVVVLAAGSGSRVGAGTNKVLLPLRGVPVVVWSLRHALEVPDVAVVVLVARPGEEAALSEAVAPHLTSYAGSGGSAPEVRLVTGGATRHASEAVALLALAAEVDAGSVDVVAVHDGARPLASADLLARTLKTAREHGGAVPAVPVQGLLTRDLRALDRGVVGVQTPQGFRAPELLAAYAAAEHDGFEGTDTAACFARHCDLPVVVVASDAGNLKVTWPEDVALVSRLLSPSR</sequence>
<dbReference type="GO" id="GO:0016779">
    <property type="term" value="F:nucleotidyltransferase activity"/>
    <property type="evidence" value="ECO:0007669"/>
    <property type="project" value="UniProtKB-KW"/>
</dbReference>
<accession>A0ABV1NXK2</accession>
<reference evidence="3 4" key="1">
    <citation type="submission" date="2024-02" db="EMBL/GenBank/DDBJ databases">
        <title>Full genome sequence of Nocardioides kribbensis.</title>
        <authorList>
            <person name="Poletto B.L."/>
            <person name="Silva G."/>
            <person name="Galante D."/>
            <person name="Campos K.R."/>
            <person name="Santos M.B.N."/>
            <person name="Sacchi C.T."/>
        </authorList>
    </citation>
    <scope>NUCLEOTIDE SEQUENCE [LARGE SCALE GENOMIC DNA]</scope>
    <source>
        <strain evidence="3 4">O4R</strain>
    </source>
</reference>
<dbReference type="InterPro" id="IPR029044">
    <property type="entry name" value="Nucleotide-diphossugar_trans"/>
</dbReference>
<proteinExistence type="predicted"/>
<dbReference type="EMBL" id="JBEGDP010000006">
    <property type="protein sequence ID" value="MEQ7847182.1"/>
    <property type="molecule type" value="Genomic_DNA"/>
</dbReference>
<dbReference type="InterPro" id="IPR050088">
    <property type="entry name" value="IspD/TarI_cytidylyltransf_bact"/>
</dbReference>
<name>A0ABV1NXK2_9ACTN</name>
<keyword evidence="1" id="KW-0808">Transferase</keyword>
<keyword evidence="2 3" id="KW-0548">Nucleotidyltransferase</keyword>